<proteinExistence type="predicted"/>
<dbReference type="NCBIfam" id="NF038305">
    <property type="entry name" value="HpsJ_fam"/>
    <property type="match status" value="1"/>
</dbReference>
<feature type="transmembrane region" description="Helical" evidence="1">
    <location>
        <begin position="53"/>
        <end position="73"/>
    </location>
</feature>
<comment type="caution">
    <text evidence="2">The sequence shown here is derived from an EMBL/GenBank/DDBJ whole genome shotgun (WGS) entry which is preliminary data.</text>
</comment>
<dbReference type="EMBL" id="PVWK01000004">
    <property type="protein sequence ID" value="PSB35728.1"/>
    <property type="molecule type" value="Genomic_DNA"/>
</dbReference>
<evidence type="ECO:0000313" key="2">
    <source>
        <dbReference type="EMBL" id="PSB35728.1"/>
    </source>
</evidence>
<organism evidence="2 3">
    <name type="scientific">Stenomitos frigidus ULC18</name>
    <dbReference type="NCBI Taxonomy" id="2107698"/>
    <lineage>
        <taxon>Bacteria</taxon>
        <taxon>Bacillati</taxon>
        <taxon>Cyanobacteriota</taxon>
        <taxon>Cyanophyceae</taxon>
        <taxon>Leptolyngbyales</taxon>
        <taxon>Leptolyngbyaceae</taxon>
        <taxon>Stenomitos</taxon>
    </lineage>
</organism>
<feature type="transmembrane region" description="Helical" evidence="1">
    <location>
        <begin position="176"/>
        <end position="195"/>
    </location>
</feature>
<feature type="transmembrane region" description="Helical" evidence="1">
    <location>
        <begin position="85"/>
        <end position="104"/>
    </location>
</feature>
<protein>
    <submittedName>
        <fullName evidence="2">Uncharacterized protein</fullName>
    </submittedName>
</protein>
<reference evidence="2 3" key="2">
    <citation type="submission" date="2018-03" db="EMBL/GenBank/DDBJ databases">
        <title>The ancient ancestry and fast evolution of plastids.</title>
        <authorList>
            <person name="Moore K.R."/>
            <person name="Magnabosco C."/>
            <person name="Momper L."/>
            <person name="Gold D.A."/>
            <person name="Bosak T."/>
            <person name="Fournier G.P."/>
        </authorList>
    </citation>
    <scope>NUCLEOTIDE SEQUENCE [LARGE SCALE GENOMIC DNA]</scope>
    <source>
        <strain evidence="2 3">ULC18</strain>
    </source>
</reference>
<feature type="transmembrane region" description="Helical" evidence="1">
    <location>
        <begin position="18"/>
        <end position="41"/>
    </location>
</feature>
<evidence type="ECO:0000256" key="1">
    <source>
        <dbReference type="SAM" id="Phobius"/>
    </source>
</evidence>
<dbReference type="AlphaFoldDB" id="A0A2T1ESU4"/>
<keyword evidence="1" id="KW-0472">Membrane</keyword>
<gene>
    <name evidence="2" type="ORF">C7B82_00465</name>
</gene>
<keyword evidence="1" id="KW-0812">Transmembrane</keyword>
<dbReference type="OrthoDB" id="531859at2"/>
<dbReference type="RefSeq" id="WP_106254353.1">
    <property type="nucleotide sequence ID" value="NZ_CAWNSW010000016.1"/>
</dbReference>
<evidence type="ECO:0000313" key="3">
    <source>
        <dbReference type="Proteomes" id="UP000239576"/>
    </source>
</evidence>
<dbReference type="InterPro" id="IPR047709">
    <property type="entry name" value="HpsJ-like"/>
</dbReference>
<accession>A0A2T1ESU4</accession>
<name>A0A2T1ESU4_9CYAN</name>
<keyword evidence="3" id="KW-1185">Reference proteome</keyword>
<sequence length="200" mass="21049">MATTSLSNSPASSYSGKALCRIVGIACVAGFIVDMLILALPPALGSAEWRVGFLQQVGDRSIVLLFGSALLLYGSLETRQLRKQLAMVSLVLGVVFLLSCVVVVRDSFTLHGIAVKNINTQASQLQSQIDKAKVDPTAAGKITPEQLQQASKSVDDKVVSLKQGAQTGVFKTGSSVVGNLVVVGLALISLGRYGMRSRKS</sequence>
<dbReference type="Proteomes" id="UP000239576">
    <property type="component" value="Unassembled WGS sequence"/>
</dbReference>
<reference evidence="3" key="1">
    <citation type="submission" date="2018-02" db="EMBL/GenBank/DDBJ databases">
        <authorList>
            <person name="Moore K."/>
            <person name="Momper L."/>
        </authorList>
    </citation>
    <scope>NUCLEOTIDE SEQUENCE [LARGE SCALE GENOMIC DNA]</scope>
    <source>
        <strain evidence="3">ULC18</strain>
    </source>
</reference>
<keyword evidence="1" id="KW-1133">Transmembrane helix</keyword>